<organism evidence="8 9">
    <name type="scientific">Dichanthelium oligosanthes</name>
    <dbReference type="NCBI Taxonomy" id="888268"/>
    <lineage>
        <taxon>Eukaryota</taxon>
        <taxon>Viridiplantae</taxon>
        <taxon>Streptophyta</taxon>
        <taxon>Embryophyta</taxon>
        <taxon>Tracheophyta</taxon>
        <taxon>Spermatophyta</taxon>
        <taxon>Magnoliopsida</taxon>
        <taxon>Liliopsida</taxon>
        <taxon>Poales</taxon>
        <taxon>Poaceae</taxon>
        <taxon>PACMAD clade</taxon>
        <taxon>Panicoideae</taxon>
        <taxon>Panicodae</taxon>
        <taxon>Paniceae</taxon>
        <taxon>Dichantheliinae</taxon>
        <taxon>Dichanthelium</taxon>
    </lineage>
</organism>
<dbReference type="SMART" id="SM00432">
    <property type="entry name" value="MADS"/>
    <property type="match status" value="1"/>
</dbReference>
<dbReference type="Pfam" id="PF00319">
    <property type="entry name" value="SRF-TF"/>
    <property type="match status" value="1"/>
</dbReference>
<keyword evidence="9" id="KW-1185">Reference proteome</keyword>
<dbReference type="AlphaFoldDB" id="A0A1E5V7Q6"/>
<dbReference type="EMBL" id="LWDX02048652">
    <property type="protein sequence ID" value="OEL21148.1"/>
    <property type="molecule type" value="Genomic_DNA"/>
</dbReference>
<dbReference type="GO" id="GO:0000981">
    <property type="term" value="F:DNA-binding transcription factor activity, RNA polymerase II-specific"/>
    <property type="evidence" value="ECO:0007669"/>
    <property type="project" value="InterPro"/>
</dbReference>
<evidence type="ECO:0000256" key="5">
    <source>
        <dbReference type="ARBA" id="ARBA00023242"/>
    </source>
</evidence>
<reference evidence="8 9" key="1">
    <citation type="submission" date="2016-09" db="EMBL/GenBank/DDBJ databases">
        <title>The draft genome of Dichanthelium oligosanthes: A C3 panicoid grass species.</title>
        <authorList>
            <person name="Studer A.J."/>
            <person name="Schnable J.C."/>
            <person name="Brutnell T.P."/>
        </authorList>
    </citation>
    <scope>NUCLEOTIDE SEQUENCE [LARGE SCALE GENOMIC DNA]</scope>
    <source>
        <strain evidence="9">cv. Kellogg 1175</strain>
        <tissue evidence="8">Leaf</tissue>
    </source>
</reference>
<dbReference type="GO" id="GO:0046983">
    <property type="term" value="F:protein dimerization activity"/>
    <property type="evidence" value="ECO:0007669"/>
    <property type="project" value="InterPro"/>
</dbReference>
<dbReference type="Proteomes" id="UP000095767">
    <property type="component" value="Unassembled WGS sequence"/>
</dbReference>
<dbReference type="GO" id="GO:0045944">
    <property type="term" value="P:positive regulation of transcription by RNA polymerase II"/>
    <property type="evidence" value="ECO:0007669"/>
    <property type="project" value="InterPro"/>
</dbReference>
<dbReference type="GO" id="GO:0005634">
    <property type="term" value="C:nucleus"/>
    <property type="evidence" value="ECO:0007669"/>
    <property type="project" value="UniProtKB-SubCell"/>
</dbReference>
<keyword evidence="5" id="KW-0539">Nucleus</keyword>
<dbReference type="PANTHER" id="PTHR11945:SF764">
    <property type="entry name" value="AGAMOUS-LIKE MADS-BOX PROTEIN AGL62"/>
    <property type="match status" value="1"/>
</dbReference>
<gene>
    <name evidence="8" type="ORF">BAE44_0017833</name>
</gene>
<dbReference type="InterPro" id="IPR036879">
    <property type="entry name" value="TF_MADSbox_sf"/>
</dbReference>
<keyword evidence="3" id="KW-0238">DNA-binding</keyword>
<dbReference type="PROSITE" id="PS50066">
    <property type="entry name" value="MADS_BOX_2"/>
    <property type="match status" value="1"/>
</dbReference>
<dbReference type="STRING" id="888268.A0A1E5V7Q6"/>
<dbReference type="CDD" id="cd00266">
    <property type="entry name" value="MADS_SRF_like"/>
    <property type="match status" value="1"/>
</dbReference>
<dbReference type="InterPro" id="IPR002100">
    <property type="entry name" value="TF_MADSbox"/>
</dbReference>
<name>A0A1E5V7Q6_9POAL</name>
<evidence type="ECO:0000256" key="1">
    <source>
        <dbReference type="ARBA" id="ARBA00004123"/>
    </source>
</evidence>
<keyword evidence="2" id="KW-0805">Transcription regulation</keyword>
<proteinExistence type="predicted"/>
<dbReference type="InterPro" id="IPR033897">
    <property type="entry name" value="SRF-like_MADS-box"/>
</dbReference>
<evidence type="ECO:0000256" key="6">
    <source>
        <dbReference type="SAM" id="MobiDB-lite"/>
    </source>
</evidence>
<dbReference type="SUPFAM" id="SSF55455">
    <property type="entry name" value="SRF-like"/>
    <property type="match status" value="1"/>
</dbReference>
<dbReference type="OrthoDB" id="679952at2759"/>
<evidence type="ECO:0000256" key="2">
    <source>
        <dbReference type="ARBA" id="ARBA00023015"/>
    </source>
</evidence>
<evidence type="ECO:0000259" key="7">
    <source>
        <dbReference type="PROSITE" id="PS50066"/>
    </source>
</evidence>
<keyword evidence="4" id="KW-0804">Transcription</keyword>
<evidence type="ECO:0000313" key="8">
    <source>
        <dbReference type="EMBL" id="OEL21148.1"/>
    </source>
</evidence>
<dbReference type="GO" id="GO:0000978">
    <property type="term" value="F:RNA polymerase II cis-regulatory region sequence-specific DNA binding"/>
    <property type="evidence" value="ECO:0007669"/>
    <property type="project" value="TreeGrafter"/>
</dbReference>
<feature type="region of interest" description="Disordered" evidence="6">
    <location>
        <begin position="293"/>
        <end position="319"/>
    </location>
</feature>
<accession>A0A1E5V7Q6</accession>
<sequence length="426" mass="47643">MPRVGRRSGLRFIENDRDRSLTFFKRRSGLFKTASDLSTLTGVRVAVVLESEKERFSSFGTPDASSIVDAFLSGDAPTKFDTSEEQKAKTTNLHNEKLQLEKYKAMRNTRKKEKLEQIKAMQQTSRTAKYAYGKEEDLDFLELCEMRHMLSQVEQEINGRWSTLLHDNHVEVGGQLRDPSLLKPTWWRSMPLEVVMPPRYSPLAPSQASFQQHPWSSTAHLVQARSSSSLPNPMMLPSQQIQPKLQQHPLLPCIPSIVQLQAPPPREDYPYNYHIHGLDINGNNSHPFLLYPLSPSPPLEPSSMQAPPSNSPLPQSLSTQFSSSLHLNSRQLSFNPQHYNSMQQPQNYGNASSTLNCSHQPFYGNSLGLDAEIENTGGNGGQTFGLSTVQQCDGWTRVIPKSSSAGESSTVGDAGSNLGDLNFPWY</sequence>
<dbReference type="Gene3D" id="3.40.1810.10">
    <property type="entry name" value="Transcription factor, MADS-box"/>
    <property type="match status" value="1"/>
</dbReference>
<dbReference type="PRINTS" id="PR00404">
    <property type="entry name" value="MADSDOMAIN"/>
</dbReference>
<comment type="subcellular location">
    <subcellularLocation>
        <location evidence="1">Nucleus</location>
    </subcellularLocation>
</comment>
<evidence type="ECO:0000256" key="3">
    <source>
        <dbReference type="ARBA" id="ARBA00023125"/>
    </source>
</evidence>
<feature type="domain" description="MADS-box" evidence="7">
    <location>
        <begin position="3"/>
        <end position="63"/>
    </location>
</feature>
<evidence type="ECO:0000256" key="4">
    <source>
        <dbReference type="ARBA" id="ARBA00023163"/>
    </source>
</evidence>
<protein>
    <recommendedName>
        <fullName evidence="7">MADS-box domain-containing protein</fullName>
    </recommendedName>
</protein>
<evidence type="ECO:0000313" key="9">
    <source>
        <dbReference type="Proteomes" id="UP000095767"/>
    </source>
</evidence>
<dbReference type="PANTHER" id="PTHR11945">
    <property type="entry name" value="MADS BOX PROTEIN"/>
    <property type="match status" value="1"/>
</dbReference>
<comment type="caution">
    <text evidence="8">The sequence shown here is derived from an EMBL/GenBank/DDBJ whole genome shotgun (WGS) entry which is preliminary data.</text>
</comment>